<evidence type="ECO:0008006" key="3">
    <source>
        <dbReference type="Google" id="ProtNLM"/>
    </source>
</evidence>
<feature type="signal peptide" evidence="1">
    <location>
        <begin position="1"/>
        <end position="21"/>
    </location>
</feature>
<reference evidence="2" key="1">
    <citation type="submission" date="2021-01" db="EMBL/GenBank/DDBJ databases">
        <authorList>
            <person name="Corre E."/>
            <person name="Pelletier E."/>
            <person name="Niang G."/>
            <person name="Scheremetjew M."/>
            <person name="Finn R."/>
            <person name="Kale V."/>
            <person name="Holt S."/>
            <person name="Cochrane G."/>
            <person name="Meng A."/>
            <person name="Brown T."/>
            <person name="Cohen L."/>
        </authorList>
    </citation>
    <scope>NUCLEOTIDE SEQUENCE</scope>
    <source>
        <strain evidence="2">CCMP1374</strain>
    </source>
</reference>
<gene>
    <name evidence="2" type="ORF">PANT1444_LOCUS15687</name>
</gene>
<feature type="chain" id="PRO_5031092480" description="Lon N-terminal domain-containing protein" evidence="1">
    <location>
        <begin position="22"/>
        <end position="277"/>
    </location>
</feature>
<evidence type="ECO:0000256" key="1">
    <source>
        <dbReference type="SAM" id="SignalP"/>
    </source>
</evidence>
<evidence type="ECO:0000313" key="2">
    <source>
        <dbReference type="EMBL" id="CAD8500254.1"/>
    </source>
</evidence>
<name>A0A7S0F0P8_9EUKA</name>
<dbReference type="AlphaFoldDB" id="A0A7S0F0P8"/>
<accession>A0A7S0F0P8</accession>
<sequence length="277" mass="30057">MMCVIAFAAAWLPALPLPRKAAYLRLGGPVLMTDAEEGPDMDLLGSRIRDQKAGLTDCKLYVMQCMVPGQRLTVTAPPELVELFTVQESPQPVVVLGRDRMAVHTHGVELSLTKLTPRPYVPNIHPEGTADLELVAGRVCEVRPLETTGHRWLGRPARGRWLELDEQQVSAEVLARSERLSAQAGEWTGLARAAARGRYAAQLDAALADLGPMPDADRPNTRALWVAGLINPVSKLGLALEVRPQVLMAPSVDARLSAVERVLSVSISKLQAGDFDI</sequence>
<organism evidence="2">
    <name type="scientific">Phaeocystis antarctica</name>
    <dbReference type="NCBI Taxonomy" id="33657"/>
    <lineage>
        <taxon>Eukaryota</taxon>
        <taxon>Haptista</taxon>
        <taxon>Haptophyta</taxon>
        <taxon>Prymnesiophyceae</taxon>
        <taxon>Phaeocystales</taxon>
        <taxon>Phaeocystaceae</taxon>
        <taxon>Phaeocystis</taxon>
    </lineage>
</organism>
<keyword evidence="1" id="KW-0732">Signal</keyword>
<proteinExistence type="predicted"/>
<dbReference type="EMBL" id="HBEP01027588">
    <property type="protein sequence ID" value="CAD8500254.1"/>
    <property type="molecule type" value="Transcribed_RNA"/>
</dbReference>
<protein>
    <recommendedName>
        <fullName evidence="3">Lon N-terminal domain-containing protein</fullName>
    </recommendedName>
</protein>